<dbReference type="OrthoDB" id="10004862at2759"/>
<gene>
    <name evidence="2" type="ORF">FGG08_004287</name>
</gene>
<evidence type="ECO:0000313" key="2">
    <source>
        <dbReference type="EMBL" id="KAH0541231.1"/>
    </source>
</evidence>
<protein>
    <recommendedName>
        <fullName evidence="4">HypA-like protein</fullName>
    </recommendedName>
</protein>
<dbReference type="InterPro" id="IPR025337">
    <property type="entry name" value="Questin_oxidase-like"/>
</dbReference>
<evidence type="ECO:0000313" key="3">
    <source>
        <dbReference type="Proteomes" id="UP000698800"/>
    </source>
</evidence>
<keyword evidence="1" id="KW-0560">Oxidoreductase</keyword>
<dbReference type="AlphaFoldDB" id="A0A9P8I9I2"/>
<dbReference type="PANTHER" id="PTHR35870">
    <property type="entry name" value="PROTEIN, PUTATIVE (AFU_ORTHOLOGUE AFUA_5G03330)-RELATED"/>
    <property type="match status" value="1"/>
</dbReference>
<accession>A0A9P8I9I2</accession>
<evidence type="ECO:0008006" key="4">
    <source>
        <dbReference type="Google" id="ProtNLM"/>
    </source>
</evidence>
<name>A0A9P8I9I2_9PEZI</name>
<dbReference type="EMBL" id="JAGHQL010000084">
    <property type="protein sequence ID" value="KAH0541231.1"/>
    <property type="molecule type" value="Genomic_DNA"/>
</dbReference>
<keyword evidence="3" id="KW-1185">Reference proteome</keyword>
<reference evidence="2" key="1">
    <citation type="submission" date="2021-03" db="EMBL/GenBank/DDBJ databases">
        <title>Comparative genomics and phylogenomic investigation of the class Geoglossomycetes provide insights into ecological specialization and systematics.</title>
        <authorList>
            <person name="Melie T."/>
            <person name="Pirro S."/>
            <person name="Miller A.N."/>
            <person name="Quandt A."/>
        </authorList>
    </citation>
    <scope>NUCLEOTIDE SEQUENCE</scope>
    <source>
        <strain evidence="2">GBOQ0MN5Z8</strain>
    </source>
</reference>
<comment type="caution">
    <text evidence="2">The sequence shown here is derived from an EMBL/GenBank/DDBJ whole genome shotgun (WGS) entry which is preliminary data.</text>
</comment>
<organism evidence="2 3">
    <name type="scientific">Glutinoglossum americanum</name>
    <dbReference type="NCBI Taxonomy" id="1670608"/>
    <lineage>
        <taxon>Eukaryota</taxon>
        <taxon>Fungi</taxon>
        <taxon>Dikarya</taxon>
        <taxon>Ascomycota</taxon>
        <taxon>Pezizomycotina</taxon>
        <taxon>Geoglossomycetes</taxon>
        <taxon>Geoglossales</taxon>
        <taxon>Geoglossaceae</taxon>
        <taxon>Glutinoglossum</taxon>
    </lineage>
</organism>
<dbReference type="PANTHER" id="PTHR35870:SF1">
    <property type="entry name" value="PROTEIN, PUTATIVE (AFU_ORTHOLOGUE AFUA_5G03330)-RELATED"/>
    <property type="match status" value="1"/>
</dbReference>
<evidence type="ECO:0000256" key="1">
    <source>
        <dbReference type="ARBA" id="ARBA00023002"/>
    </source>
</evidence>
<dbReference type="GO" id="GO:0016491">
    <property type="term" value="F:oxidoreductase activity"/>
    <property type="evidence" value="ECO:0007669"/>
    <property type="project" value="UniProtKB-KW"/>
</dbReference>
<sequence length="439" mass="49479">MATTTKIHLTPSGAGIFHAPGITAESAAKASEVLQENHEKFHLFFNDEGFHNHIVHHILTIYALNASPEEIQKQYDGNTSYQRPPDPIRQEVVDELGDYEKRKKYLGKEKHSSDFQAFYQKEIERLGWEKALLEHLFKGDEAADDMLVRLFMGFLHPLIHLGFGVEFKQPAIIAQGLAQTAAHENWLAPFFHGSEERAASYETLPTKSLVELLDEIREDKKLSTAAQWSDGNKLRDGVMKRAPEEMIGYASQWGAGPEELEEKTAEMINAVAYYTSAAQNPPKQVKLDFYYLHSLNSSIFLPTFLSLPLLSPAQKSRLITWKGRLDLVMYASRRSPRLLRDEVAGYVPRGGGKTWEELFRRVRGLDGDDGHIAKAVRALAFGEGYCGKFGGKGRMEEGMWEKAGWMALDSAQTPGPPLIRSVGFEKAWEKVQDREDAKL</sequence>
<proteinExistence type="predicted"/>
<dbReference type="Pfam" id="PF14027">
    <property type="entry name" value="Questin_oxidase"/>
    <property type="match status" value="1"/>
</dbReference>
<dbReference type="Proteomes" id="UP000698800">
    <property type="component" value="Unassembled WGS sequence"/>
</dbReference>